<dbReference type="EMBL" id="OC869035">
    <property type="protein sequence ID" value="CAD7634351.1"/>
    <property type="molecule type" value="Genomic_DNA"/>
</dbReference>
<reference evidence="1" key="1">
    <citation type="submission" date="2020-11" db="EMBL/GenBank/DDBJ databases">
        <authorList>
            <person name="Tran Van P."/>
        </authorList>
    </citation>
    <scope>NUCLEOTIDE SEQUENCE</scope>
</reference>
<accession>A0A7R9L3K1</accession>
<keyword evidence="2" id="KW-1185">Reference proteome</keyword>
<evidence type="ECO:0000313" key="2">
    <source>
        <dbReference type="Proteomes" id="UP000759131"/>
    </source>
</evidence>
<dbReference type="EMBL" id="CAJPIZ010014460">
    <property type="protein sequence ID" value="CAG2114781.1"/>
    <property type="molecule type" value="Genomic_DNA"/>
</dbReference>
<protein>
    <submittedName>
        <fullName evidence="1">Uncharacterized protein</fullName>
    </submittedName>
</protein>
<evidence type="ECO:0000313" key="1">
    <source>
        <dbReference type="EMBL" id="CAD7634351.1"/>
    </source>
</evidence>
<dbReference type="Proteomes" id="UP000759131">
    <property type="component" value="Unassembled WGS sequence"/>
</dbReference>
<proteinExistence type="predicted"/>
<gene>
    <name evidence="1" type="ORF">OSB1V03_LOCUS14747</name>
</gene>
<sequence length="108" mass="12179">MALLHQAMERTGRKFYYTCNFFQFSFPCPALFPRESLPCPVEANREPRGNLQGNFVTGIPSKGYRDSLSLPCSLILISLPSMLIGCAKISKNNMVNFDHACRSPPHRK</sequence>
<organism evidence="1">
    <name type="scientific">Medioppia subpectinata</name>
    <dbReference type="NCBI Taxonomy" id="1979941"/>
    <lineage>
        <taxon>Eukaryota</taxon>
        <taxon>Metazoa</taxon>
        <taxon>Ecdysozoa</taxon>
        <taxon>Arthropoda</taxon>
        <taxon>Chelicerata</taxon>
        <taxon>Arachnida</taxon>
        <taxon>Acari</taxon>
        <taxon>Acariformes</taxon>
        <taxon>Sarcoptiformes</taxon>
        <taxon>Oribatida</taxon>
        <taxon>Brachypylina</taxon>
        <taxon>Oppioidea</taxon>
        <taxon>Oppiidae</taxon>
        <taxon>Medioppia</taxon>
    </lineage>
</organism>
<dbReference type="AlphaFoldDB" id="A0A7R9L3K1"/>
<name>A0A7R9L3K1_9ACAR</name>